<keyword evidence="2" id="KW-0805">Transcription regulation</keyword>
<sequence>MGRARVQRDVVVQQVCTLFTLGTIDGMTDGRLLERFTTFADESAEAAFSALVERHGPMVLRVCRSVLRDRHDAEDAFQATFLVMVRRARSLWVRDSLGPWLYQVAHRTATRARTVETQRRRRERKAAFGLVAEVEERPPDDLDEALHEEVARLPERYRAAVVLCLLEGLPHEQAARRLGWPVGTVQSRLARGRERLKRSLTRRGLAPSVAIAAASALPPKLAEATLQSALRYAATGSQAAAISSSILVLTEGVLRMMTLAKLKTGLLAFATVGCLGLATAVVPRSIGAHGEEPPHFQNPSAVREKAKPPEPEASVKGIPTPIDSTVLIRLEHEATVGYVRGTIIQSTPTEAIILTSSHAFPSDARRKEIESTSIKVTYRGRTRDLVGAGPSARLTATAYPLGQSDAELIDCDTARGVALVRIRPGEVLPVSPIVPPSWEPKSGTRMTTIWGDSGEFSGKFAECSVLGMTKGLQGNSIYEAIECDLAPIQGCSGVGLFTKGPDGKTNLLGGVCNFAEPGRKRGLYASPKMIYPILDKNGLSSLYQAETPNAKPSGEQAPLTAEEEPKPPAPDAPARVISYPTESTIQIQIEGEKTITASGTVISSTPKETIILTSARIFPPGAAKISVNFTAAIRMDISNWVSTIQTVGELIDSDLTRNVALVRIVPGRVLPASPIVPRNWKPKPGMNVATMRGFGGSVSGIFVQGPILGLVKGESDNAGYEAIECNLLPKQASVGSGLFTQEPLDNTYFLAGVCNFTDPQKNTGLYASPEMIYHILNKNGLSSLYQTEDPNLNSAPEPGFPLQRIGPNAGAPTSEQPSAQESAAPVSGSAGADRVRKVEQRVDAIDGKLDEIIRLLKKPH</sequence>
<gene>
    <name evidence="9" type="primary">sigE_11</name>
    <name evidence="9" type="ORF">BSF38_02702</name>
</gene>
<dbReference type="InterPro" id="IPR039425">
    <property type="entry name" value="RNA_pol_sigma-70-like"/>
</dbReference>
<dbReference type="InterPro" id="IPR013249">
    <property type="entry name" value="RNA_pol_sigma70_r4_t2"/>
</dbReference>
<dbReference type="OrthoDB" id="263872at2"/>
<name>A0A1U7CQL7_9BACT</name>
<evidence type="ECO:0000256" key="6">
    <source>
        <dbReference type="SAM" id="Phobius"/>
    </source>
</evidence>
<dbReference type="NCBIfam" id="TIGR02937">
    <property type="entry name" value="sigma70-ECF"/>
    <property type="match status" value="1"/>
</dbReference>
<dbReference type="InterPro" id="IPR036388">
    <property type="entry name" value="WH-like_DNA-bd_sf"/>
</dbReference>
<organism evidence="9 10">
    <name type="scientific">Paludisphaera borealis</name>
    <dbReference type="NCBI Taxonomy" id="1387353"/>
    <lineage>
        <taxon>Bacteria</taxon>
        <taxon>Pseudomonadati</taxon>
        <taxon>Planctomycetota</taxon>
        <taxon>Planctomycetia</taxon>
        <taxon>Isosphaerales</taxon>
        <taxon>Isosphaeraceae</taxon>
        <taxon>Paludisphaera</taxon>
    </lineage>
</organism>
<feature type="region of interest" description="Disordered" evidence="5">
    <location>
        <begin position="289"/>
        <end position="318"/>
    </location>
</feature>
<evidence type="ECO:0000256" key="3">
    <source>
        <dbReference type="ARBA" id="ARBA00023082"/>
    </source>
</evidence>
<evidence type="ECO:0000313" key="9">
    <source>
        <dbReference type="EMBL" id="APW61198.1"/>
    </source>
</evidence>
<dbReference type="Pfam" id="PF04542">
    <property type="entry name" value="Sigma70_r2"/>
    <property type="match status" value="1"/>
</dbReference>
<evidence type="ECO:0000259" key="7">
    <source>
        <dbReference type="Pfam" id="PF04542"/>
    </source>
</evidence>
<dbReference type="Gene3D" id="1.10.10.10">
    <property type="entry name" value="Winged helix-like DNA-binding domain superfamily/Winged helix DNA-binding domain"/>
    <property type="match status" value="1"/>
</dbReference>
<evidence type="ECO:0000256" key="2">
    <source>
        <dbReference type="ARBA" id="ARBA00023015"/>
    </source>
</evidence>
<keyword evidence="6" id="KW-0472">Membrane</keyword>
<reference evidence="10" key="1">
    <citation type="submission" date="2016-12" db="EMBL/GenBank/DDBJ databases">
        <title>Comparative genomics of four Isosphaeraceae planctomycetes: a common pool of plasmids and glycoside hydrolase genes.</title>
        <authorList>
            <person name="Ivanova A."/>
        </authorList>
    </citation>
    <scope>NUCLEOTIDE SEQUENCE [LARGE SCALE GENOMIC DNA]</scope>
    <source>
        <strain evidence="10">PX4</strain>
    </source>
</reference>
<keyword evidence="4" id="KW-0804">Transcription</keyword>
<keyword evidence="3" id="KW-0731">Sigma factor</keyword>
<feature type="domain" description="RNA polymerase sigma-70 region 2" evidence="7">
    <location>
        <begin position="51"/>
        <end position="113"/>
    </location>
</feature>
<dbReference type="AlphaFoldDB" id="A0A1U7CQL7"/>
<dbReference type="PANTHER" id="PTHR43133">
    <property type="entry name" value="RNA POLYMERASE ECF-TYPE SIGMA FACTO"/>
    <property type="match status" value="1"/>
</dbReference>
<dbReference type="Proteomes" id="UP000186309">
    <property type="component" value="Chromosome"/>
</dbReference>
<keyword evidence="6" id="KW-1133">Transmembrane helix</keyword>
<dbReference type="GO" id="GO:0006352">
    <property type="term" value="P:DNA-templated transcription initiation"/>
    <property type="evidence" value="ECO:0007669"/>
    <property type="project" value="InterPro"/>
</dbReference>
<dbReference type="InterPro" id="IPR013324">
    <property type="entry name" value="RNA_pol_sigma_r3/r4-like"/>
</dbReference>
<dbReference type="InterPro" id="IPR007627">
    <property type="entry name" value="RNA_pol_sigma70_r2"/>
</dbReference>
<dbReference type="Gene3D" id="1.10.1740.10">
    <property type="match status" value="1"/>
</dbReference>
<feature type="transmembrane region" description="Helical" evidence="6">
    <location>
        <begin position="266"/>
        <end position="286"/>
    </location>
</feature>
<dbReference type="InterPro" id="IPR013325">
    <property type="entry name" value="RNA_pol_sigma_r2"/>
</dbReference>
<dbReference type="CDD" id="cd06171">
    <property type="entry name" value="Sigma70_r4"/>
    <property type="match status" value="1"/>
</dbReference>
<evidence type="ECO:0000256" key="4">
    <source>
        <dbReference type="ARBA" id="ARBA00023163"/>
    </source>
</evidence>
<keyword evidence="10" id="KW-1185">Reference proteome</keyword>
<comment type="similarity">
    <text evidence="1">Belongs to the sigma-70 factor family. ECF subfamily.</text>
</comment>
<evidence type="ECO:0000256" key="5">
    <source>
        <dbReference type="SAM" id="MobiDB-lite"/>
    </source>
</evidence>
<dbReference type="PANTHER" id="PTHR43133:SF51">
    <property type="entry name" value="RNA POLYMERASE SIGMA FACTOR"/>
    <property type="match status" value="1"/>
</dbReference>
<feature type="domain" description="RNA polymerase sigma factor 70 region 4 type 2" evidence="8">
    <location>
        <begin position="144"/>
        <end position="196"/>
    </location>
</feature>
<protein>
    <submittedName>
        <fullName evidence="9">ECF RNA polymerase sigma factor SigE</fullName>
    </submittedName>
</protein>
<dbReference type="KEGG" id="pbor:BSF38_02702"/>
<dbReference type="EMBL" id="CP019082">
    <property type="protein sequence ID" value="APW61198.1"/>
    <property type="molecule type" value="Genomic_DNA"/>
</dbReference>
<accession>A0A1U7CQL7</accession>
<evidence type="ECO:0000259" key="8">
    <source>
        <dbReference type="Pfam" id="PF08281"/>
    </source>
</evidence>
<keyword evidence="6" id="KW-0812">Transmembrane</keyword>
<dbReference type="Pfam" id="PF08281">
    <property type="entry name" value="Sigma70_r4_2"/>
    <property type="match status" value="1"/>
</dbReference>
<dbReference type="SUPFAM" id="SSF88659">
    <property type="entry name" value="Sigma3 and sigma4 domains of RNA polymerase sigma factors"/>
    <property type="match status" value="1"/>
</dbReference>
<dbReference type="InterPro" id="IPR014284">
    <property type="entry name" value="RNA_pol_sigma-70_dom"/>
</dbReference>
<feature type="region of interest" description="Disordered" evidence="5">
    <location>
        <begin position="787"/>
        <end position="836"/>
    </location>
</feature>
<dbReference type="STRING" id="1387353.BSF38_02702"/>
<proteinExistence type="inferred from homology"/>
<dbReference type="RefSeq" id="WP_083712921.1">
    <property type="nucleotide sequence ID" value="NZ_CP019082.1"/>
</dbReference>
<evidence type="ECO:0000313" key="10">
    <source>
        <dbReference type="Proteomes" id="UP000186309"/>
    </source>
</evidence>
<dbReference type="GO" id="GO:0016987">
    <property type="term" value="F:sigma factor activity"/>
    <property type="evidence" value="ECO:0007669"/>
    <property type="project" value="UniProtKB-KW"/>
</dbReference>
<evidence type="ECO:0000256" key="1">
    <source>
        <dbReference type="ARBA" id="ARBA00010641"/>
    </source>
</evidence>
<feature type="region of interest" description="Disordered" evidence="5">
    <location>
        <begin position="544"/>
        <end position="571"/>
    </location>
</feature>
<feature type="compositionally biased region" description="Polar residues" evidence="5">
    <location>
        <begin position="811"/>
        <end position="821"/>
    </location>
</feature>
<dbReference type="SUPFAM" id="SSF88946">
    <property type="entry name" value="Sigma2 domain of RNA polymerase sigma factors"/>
    <property type="match status" value="1"/>
</dbReference>
<dbReference type="GO" id="GO:0003677">
    <property type="term" value="F:DNA binding"/>
    <property type="evidence" value="ECO:0007669"/>
    <property type="project" value="InterPro"/>
</dbReference>